<name>G7J1Z6_MEDTR</name>
<accession>G7J1Z6</accession>
<gene>
    <name evidence="2" type="ordered locus">MTR_3g050830</name>
</gene>
<keyword evidence="1" id="KW-0732">Signal</keyword>
<dbReference type="PaxDb" id="3880-AES70280"/>
<proteinExistence type="predicted"/>
<evidence type="ECO:0000313" key="3">
    <source>
        <dbReference type="EnsemblPlants" id="AES70280"/>
    </source>
</evidence>
<reference evidence="2 4" key="2">
    <citation type="journal article" date="2014" name="BMC Genomics">
        <title>An improved genome release (version Mt4.0) for the model legume Medicago truncatula.</title>
        <authorList>
            <person name="Tang H."/>
            <person name="Krishnakumar V."/>
            <person name="Bidwell S."/>
            <person name="Rosen B."/>
            <person name="Chan A."/>
            <person name="Zhou S."/>
            <person name="Gentzbittel L."/>
            <person name="Childs K.L."/>
            <person name="Yandell M."/>
            <person name="Gundlach H."/>
            <person name="Mayer K.F."/>
            <person name="Schwartz D.C."/>
            <person name="Town C.D."/>
        </authorList>
    </citation>
    <scope>GENOME REANNOTATION</scope>
    <source>
        <strain evidence="3 4">cv. Jemalong A17</strain>
    </source>
</reference>
<keyword evidence="4" id="KW-1185">Reference proteome</keyword>
<dbReference type="EMBL" id="CM001219">
    <property type="protein sequence ID" value="AES70280.1"/>
    <property type="molecule type" value="Genomic_DNA"/>
</dbReference>
<feature type="signal peptide" evidence="1">
    <location>
        <begin position="1"/>
        <end position="44"/>
    </location>
</feature>
<evidence type="ECO:0000313" key="4">
    <source>
        <dbReference type="Proteomes" id="UP000002051"/>
    </source>
</evidence>
<evidence type="ECO:0008006" key="5">
    <source>
        <dbReference type="Google" id="ProtNLM"/>
    </source>
</evidence>
<dbReference type="Proteomes" id="UP000002051">
    <property type="component" value="Chromosome 3"/>
</dbReference>
<dbReference type="AlphaFoldDB" id="G7J1Z6"/>
<evidence type="ECO:0000313" key="2">
    <source>
        <dbReference type="EMBL" id="AES70280.1"/>
    </source>
</evidence>
<feature type="chain" id="PRO_5014572639" description="Transmembrane protein" evidence="1">
    <location>
        <begin position="45"/>
        <end position="88"/>
    </location>
</feature>
<organism evidence="2 4">
    <name type="scientific">Medicago truncatula</name>
    <name type="common">Barrel medic</name>
    <name type="synonym">Medicago tribuloides</name>
    <dbReference type="NCBI Taxonomy" id="3880"/>
    <lineage>
        <taxon>Eukaryota</taxon>
        <taxon>Viridiplantae</taxon>
        <taxon>Streptophyta</taxon>
        <taxon>Embryophyta</taxon>
        <taxon>Tracheophyta</taxon>
        <taxon>Spermatophyta</taxon>
        <taxon>Magnoliopsida</taxon>
        <taxon>eudicotyledons</taxon>
        <taxon>Gunneridae</taxon>
        <taxon>Pentapetalae</taxon>
        <taxon>rosids</taxon>
        <taxon>fabids</taxon>
        <taxon>Fabales</taxon>
        <taxon>Fabaceae</taxon>
        <taxon>Papilionoideae</taxon>
        <taxon>50 kb inversion clade</taxon>
        <taxon>NPAAA clade</taxon>
        <taxon>Hologalegina</taxon>
        <taxon>IRL clade</taxon>
        <taxon>Trifolieae</taxon>
        <taxon>Medicago</taxon>
    </lineage>
</organism>
<dbReference type="EnsemblPlants" id="AES70280">
    <property type="protein sequence ID" value="AES70280"/>
    <property type="gene ID" value="MTR_3g050830"/>
</dbReference>
<dbReference type="HOGENOM" id="CLU_2472439_0_0_1"/>
<sequence length="88" mass="10185">MRQVMAFAKLSCARHAGNVPRAPENLRHICLFLLLFWVKPALLAQTQVETLTINTNFPHSEFLVENCSSSKGRRLWNFGRVFIFSFIF</sequence>
<reference evidence="3" key="3">
    <citation type="submission" date="2015-04" db="UniProtKB">
        <authorList>
            <consortium name="EnsemblPlants"/>
        </authorList>
    </citation>
    <scope>IDENTIFICATION</scope>
    <source>
        <strain evidence="3">cv. Jemalong A17</strain>
    </source>
</reference>
<evidence type="ECO:0000256" key="1">
    <source>
        <dbReference type="SAM" id="SignalP"/>
    </source>
</evidence>
<protein>
    <recommendedName>
        <fullName evidence="5">Transmembrane protein</fullName>
    </recommendedName>
</protein>
<reference evidence="2 4" key="1">
    <citation type="journal article" date="2011" name="Nature">
        <title>The Medicago genome provides insight into the evolution of rhizobial symbioses.</title>
        <authorList>
            <person name="Young N.D."/>
            <person name="Debelle F."/>
            <person name="Oldroyd G.E."/>
            <person name="Geurts R."/>
            <person name="Cannon S.B."/>
            <person name="Udvardi M.K."/>
            <person name="Benedito V.A."/>
            <person name="Mayer K.F."/>
            <person name="Gouzy J."/>
            <person name="Schoof H."/>
            <person name="Van de Peer Y."/>
            <person name="Proost S."/>
            <person name="Cook D.R."/>
            <person name="Meyers B.C."/>
            <person name="Spannagl M."/>
            <person name="Cheung F."/>
            <person name="De Mita S."/>
            <person name="Krishnakumar V."/>
            <person name="Gundlach H."/>
            <person name="Zhou S."/>
            <person name="Mudge J."/>
            <person name="Bharti A.K."/>
            <person name="Murray J.D."/>
            <person name="Naoumkina M.A."/>
            <person name="Rosen B."/>
            <person name="Silverstein K.A."/>
            <person name="Tang H."/>
            <person name="Rombauts S."/>
            <person name="Zhao P.X."/>
            <person name="Zhou P."/>
            <person name="Barbe V."/>
            <person name="Bardou P."/>
            <person name="Bechner M."/>
            <person name="Bellec A."/>
            <person name="Berger A."/>
            <person name="Berges H."/>
            <person name="Bidwell S."/>
            <person name="Bisseling T."/>
            <person name="Choisne N."/>
            <person name="Couloux A."/>
            <person name="Denny R."/>
            <person name="Deshpande S."/>
            <person name="Dai X."/>
            <person name="Doyle J.J."/>
            <person name="Dudez A.M."/>
            <person name="Farmer A.D."/>
            <person name="Fouteau S."/>
            <person name="Franken C."/>
            <person name="Gibelin C."/>
            <person name="Gish J."/>
            <person name="Goldstein S."/>
            <person name="Gonzalez A.J."/>
            <person name="Green P.J."/>
            <person name="Hallab A."/>
            <person name="Hartog M."/>
            <person name="Hua A."/>
            <person name="Humphray S.J."/>
            <person name="Jeong D.H."/>
            <person name="Jing Y."/>
            <person name="Jocker A."/>
            <person name="Kenton S.M."/>
            <person name="Kim D.J."/>
            <person name="Klee K."/>
            <person name="Lai H."/>
            <person name="Lang C."/>
            <person name="Lin S."/>
            <person name="Macmil S.L."/>
            <person name="Magdelenat G."/>
            <person name="Matthews L."/>
            <person name="McCorrison J."/>
            <person name="Monaghan E.L."/>
            <person name="Mun J.H."/>
            <person name="Najar F.Z."/>
            <person name="Nicholson C."/>
            <person name="Noirot C."/>
            <person name="O'Bleness M."/>
            <person name="Paule C.R."/>
            <person name="Poulain J."/>
            <person name="Prion F."/>
            <person name="Qin B."/>
            <person name="Qu C."/>
            <person name="Retzel E.F."/>
            <person name="Riddle C."/>
            <person name="Sallet E."/>
            <person name="Samain S."/>
            <person name="Samson N."/>
            <person name="Sanders I."/>
            <person name="Saurat O."/>
            <person name="Scarpelli C."/>
            <person name="Schiex T."/>
            <person name="Segurens B."/>
            <person name="Severin A.J."/>
            <person name="Sherrier D.J."/>
            <person name="Shi R."/>
            <person name="Sims S."/>
            <person name="Singer S.R."/>
            <person name="Sinharoy S."/>
            <person name="Sterck L."/>
            <person name="Viollet A."/>
            <person name="Wang B.B."/>
            <person name="Wang K."/>
            <person name="Wang M."/>
            <person name="Wang X."/>
            <person name="Warfsmann J."/>
            <person name="Weissenbach J."/>
            <person name="White D.D."/>
            <person name="White J.D."/>
            <person name="Wiley G.B."/>
            <person name="Wincker P."/>
            <person name="Xing Y."/>
            <person name="Yang L."/>
            <person name="Yao Z."/>
            <person name="Ying F."/>
            <person name="Zhai J."/>
            <person name="Zhou L."/>
            <person name="Zuber A."/>
            <person name="Denarie J."/>
            <person name="Dixon R.A."/>
            <person name="May G.D."/>
            <person name="Schwartz D.C."/>
            <person name="Rogers J."/>
            <person name="Quetier F."/>
            <person name="Town C.D."/>
            <person name="Roe B.A."/>
        </authorList>
    </citation>
    <scope>NUCLEOTIDE SEQUENCE [LARGE SCALE GENOMIC DNA]</scope>
    <source>
        <strain evidence="2">A17</strain>
        <strain evidence="3 4">cv. Jemalong A17</strain>
    </source>
</reference>